<dbReference type="Gene3D" id="1.20.140.10">
    <property type="entry name" value="Butyryl-CoA Dehydrogenase, subunit A, domain 3"/>
    <property type="match status" value="1"/>
</dbReference>
<dbReference type="CDD" id="cd00567">
    <property type="entry name" value="ACAD"/>
    <property type="match status" value="1"/>
</dbReference>
<dbReference type="Gene3D" id="2.40.110.10">
    <property type="entry name" value="Butyryl-CoA Dehydrogenase, subunit A, domain 2"/>
    <property type="match status" value="1"/>
</dbReference>
<evidence type="ECO:0000256" key="1">
    <source>
        <dbReference type="ARBA" id="ARBA00001974"/>
    </source>
</evidence>
<keyword evidence="3" id="KW-0285">Flavoprotein</keyword>
<feature type="domain" description="Acyl-CoA dehydrogenase/oxidase C-terminal" evidence="6">
    <location>
        <begin position="222"/>
        <end position="355"/>
    </location>
</feature>
<keyword evidence="4" id="KW-0274">FAD</keyword>
<protein>
    <submittedName>
        <fullName evidence="8">Alkylation response protein AidB-like acyl-CoA dehydrogenase</fullName>
    </submittedName>
</protein>
<dbReference type="InterPro" id="IPR036250">
    <property type="entry name" value="AcylCo_DH-like_C"/>
</dbReference>
<dbReference type="Proteomes" id="UP000567922">
    <property type="component" value="Unassembled WGS sequence"/>
</dbReference>
<dbReference type="Pfam" id="PF00441">
    <property type="entry name" value="Acyl-CoA_dh_1"/>
    <property type="match status" value="1"/>
</dbReference>
<dbReference type="InterPro" id="IPR009100">
    <property type="entry name" value="AcylCoA_DH/oxidase_NM_dom_sf"/>
</dbReference>
<dbReference type="InterPro" id="IPR013786">
    <property type="entry name" value="AcylCoA_DH/ox_N"/>
</dbReference>
<feature type="domain" description="Acyl-CoA dehydrogenase/oxidase N-terminal" evidence="7">
    <location>
        <begin position="34"/>
        <end position="113"/>
    </location>
</feature>
<sequence>MDFTLTEAQGDLAGLAKQVLSDWNTKHPDRPLGGFDRELWTAMTSAGLVDAALPNTVGGAGFGVLEQCSILTEIGRTCAPVPFLSSIAGAASALAEFGTPEQIERWLVPVVRGTAILSPAIADDGEPAPFTAQRGQEGWTLAGSQTAILDGAYADAFLCEAETPDGRAIFCVPRNASGVSVMEQDVVDGADAAQLELEAVTVRDTEILAGAAPMWLRQRLTLGLCAQQLGTLEAALEMTSDYARTREQFGKPIGSFQAVRQRLADAYIDVEAVRLTLWQAAWQISAGEPASDAIATAKFWAAEAGHRVAHTAVHIHGGVGIDLDYPLHRYFVAAKRAEFAFGGATSQLRTLGTRLAEELV</sequence>
<evidence type="ECO:0000259" key="6">
    <source>
        <dbReference type="Pfam" id="PF00441"/>
    </source>
</evidence>
<evidence type="ECO:0000313" key="9">
    <source>
        <dbReference type="Proteomes" id="UP000567922"/>
    </source>
</evidence>
<evidence type="ECO:0000256" key="2">
    <source>
        <dbReference type="ARBA" id="ARBA00009347"/>
    </source>
</evidence>
<dbReference type="InterPro" id="IPR046373">
    <property type="entry name" value="Acyl-CoA_Oxase/DH_mid-dom_sf"/>
</dbReference>
<dbReference type="InterPro" id="IPR037069">
    <property type="entry name" value="AcylCoA_DH/ox_N_sf"/>
</dbReference>
<evidence type="ECO:0000256" key="4">
    <source>
        <dbReference type="ARBA" id="ARBA00022827"/>
    </source>
</evidence>
<dbReference type="OrthoDB" id="4319499at2"/>
<keyword evidence="5" id="KW-0560">Oxidoreductase</keyword>
<dbReference type="Gene3D" id="1.10.540.10">
    <property type="entry name" value="Acyl-CoA dehydrogenase/oxidase, N-terminal domain"/>
    <property type="match status" value="1"/>
</dbReference>
<dbReference type="EMBL" id="JACHWS010000003">
    <property type="protein sequence ID" value="MBB3039173.1"/>
    <property type="molecule type" value="Genomic_DNA"/>
</dbReference>
<dbReference type="PANTHER" id="PTHR43884">
    <property type="entry name" value="ACYL-COA DEHYDROGENASE"/>
    <property type="match status" value="1"/>
</dbReference>
<reference evidence="8 9" key="1">
    <citation type="submission" date="2020-08" db="EMBL/GenBank/DDBJ databases">
        <title>Sequencing the genomes of 1000 actinobacteria strains.</title>
        <authorList>
            <person name="Klenk H.-P."/>
        </authorList>
    </citation>
    <scope>NUCLEOTIDE SEQUENCE [LARGE SCALE GENOMIC DNA]</scope>
    <source>
        <strain evidence="8 9">DSM 45258</strain>
    </source>
</reference>
<dbReference type="SUPFAM" id="SSF47203">
    <property type="entry name" value="Acyl-CoA dehydrogenase C-terminal domain-like"/>
    <property type="match status" value="1"/>
</dbReference>
<accession>A0A839RTE4</accession>
<dbReference type="RefSeq" id="WP_064439404.1">
    <property type="nucleotide sequence ID" value="NZ_BDDI01000004.1"/>
</dbReference>
<keyword evidence="9" id="KW-1185">Reference proteome</keyword>
<name>A0A839RTE4_9ACTN</name>
<dbReference type="GO" id="GO:0050660">
    <property type="term" value="F:flavin adenine dinucleotide binding"/>
    <property type="evidence" value="ECO:0007669"/>
    <property type="project" value="InterPro"/>
</dbReference>
<proteinExistence type="inferred from homology"/>
<organism evidence="8 9">
    <name type="scientific">Hoyosella altamirensis</name>
    <dbReference type="NCBI Taxonomy" id="616997"/>
    <lineage>
        <taxon>Bacteria</taxon>
        <taxon>Bacillati</taxon>
        <taxon>Actinomycetota</taxon>
        <taxon>Actinomycetes</taxon>
        <taxon>Mycobacteriales</taxon>
        <taxon>Hoyosellaceae</taxon>
        <taxon>Hoyosella</taxon>
    </lineage>
</organism>
<gene>
    <name evidence="8" type="ORF">FHU29_003642</name>
</gene>
<dbReference type="PANTHER" id="PTHR43884:SF20">
    <property type="entry name" value="ACYL-COA DEHYDROGENASE FADE28"/>
    <property type="match status" value="1"/>
</dbReference>
<dbReference type="GO" id="GO:0003995">
    <property type="term" value="F:acyl-CoA dehydrogenase activity"/>
    <property type="evidence" value="ECO:0007669"/>
    <property type="project" value="TreeGrafter"/>
</dbReference>
<evidence type="ECO:0000259" key="7">
    <source>
        <dbReference type="Pfam" id="PF02771"/>
    </source>
</evidence>
<dbReference type="InterPro" id="IPR009075">
    <property type="entry name" value="AcylCo_DH/oxidase_C"/>
</dbReference>
<dbReference type="SUPFAM" id="SSF56645">
    <property type="entry name" value="Acyl-CoA dehydrogenase NM domain-like"/>
    <property type="match status" value="1"/>
</dbReference>
<comment type="cofactor">
    <cofactor evidence="1">
        <name>FAD</name>
        <dbReference type="ChEBI" id="CHEBI:57692"/>
    </cofactor>
</comment>
<dbReference type="AlphaFoldDB" id="A0A839RTE4"/>
<evidence type="ECO:0000256" key="3">
    <source>
        <dbReference type="ARBA" id="ARBA00022630"/>
    </source>
</evidence>
<comment type="caution">
    <text evidence="8">The sequence shown here is derived from an EMBL/GenBank/DDBJ whole genome shotgun (WGS) entry which is preliminary data.</text>
</comment>
<evidence type="ECO:0000256" key="5">
    <source>
        <dbReference type="ARBA" id="ARBA00023002"/>
    </source>
</evidence>
<comment type="similarity">
    <text evidence="2">Belongs to the acyl-CoA dehydrogenase family.</text>
</comment>
<dbReference type="Pfam" id="PF02771">
    <property type="entry name" value="Acyl-CoA_dh_N"/>
    <property type="match status" value="1"/>
</dbReference>
<evidence type="ECO:0000313" key="8">
    <source>
        <dbReference type="EMBL" id="MBB3039173.1"/>
    </source>
</evidence>